<evidence type="ECO:0000313" key="2">
    <source>
        <dbReference type="Proteomes" id="UP001180020"/>
    </source>
</evidence>
<comment type="caution">
    <text evidence="1">The sequence shown here is derived from an EMBL/GenBank/DDBJ whole genome shotgun (WGS) entry which is preliminary data.</text>
</comment>
<accession>A0AAV9EIP4</accession>
<dbReference type="PANTHER" id="PTHR33527:SF53">
    <property type="entry name" value="OS10G0561000 PROTEIN"/>
    <property type="match status" value="1"/>
</dbReference>
<dbReference type="PANTHER" id="PTHR33527">
    <property type="entry name" value="OS07G0274300 PROTEIN"/>
    <property type="match status" value="1"/>
</dbReference>
<keyword evidence="2" id="KW-1185">Reference proteome</keyword>
<organism evidence="1 2">
    <name type="scientific">Acorus calamus</name>
    <name type="common">Sweet flag</name>
    <dbReference type="NCBI Taxonomy" id="4465"/>
    <lineage>
        <taxon>Eukaryota</taxon>
        <taxon>Viridiplantae</taxon>
        <taxon>Streptophyta</taxon>
        <taxon>Embryophyta</taxon>
        <taxon>Tracheophyta</taxon>
        <taxon>Spermatophyta</taxon>
        <taxon>Magnoliopsida</taxon>
        <taxon>Liliopsida</taxon>
        <taxon>Acoraceae</taxon>
        <taxon>Acorus</taxon>
    </lineage>
</organism>
<reference evidence="1" key="1">
    <citation type="journal article" date="2023" name="Nat. Commun.">
        <title>Diploid and tetraploid genomes of Acorus and the evolution of monocots.</title>
        <authorList>
            <person name="Ma L."/>
            <person name="Liu K.W."/>
            <person name="Li Z."/>
            <person name="Hsiao Y.Y."/>
            <person name="Qi Y."/>
            <person name="Fu T."/>
            <person name="Tang G.D."/>
            <person name="Zhang D."/>
            <person name="Sun W.H."/>
            <person name="Liu D.K."/>
            <person name="Li Y."/>
            <person name="Chen G.Z."/>
            <person name="Liu X.D."/>
            <person name="Liao X.Y."/>
            <person name="Jiang Y.T."/>
            <person name="Yu X."/>
            <person name="Hao Y."/>
            <person name="Huang J."/>
            <person name="Zhao X.W."/>
            <person name="Ke S."/>
            <person name="Chen Y.Y."/>
            <person name="Wu W.L."/>
            <person name="Hsu J.L."/>
            <person name="Lin Y.F."/>
            <person name="Huang M.D."/>
            <person name="Li C.Y."/>
            <person name="Huang L."/>
            <person name="Wang Z.W."/>
            <person name="Zhao X."/>
            <person name="Zhong W.Y."/>
            <person name="Peng D.H."/>
            <person name="Ahmad S."/>
            <person name="Lan S."/>
            <person name="Zhang J.S."/>
            <person name="Tsai W.C."/>
            <person name="Van de Peer Y."/>
            <person name="Liu Z.J."/>
        </authorList>
    </citation>
    <scope>NUCLEOTIDE SEQUENCE</scope>
    <source>
        <strain evidence="1">CP</strain>
    </source>
</reference>
<evidence type="ECO:0000313" key="1">
    <source>
        <dbReference type="EMBL" id="KAK1313378.1"/>
    </source>
</evidence>
<gene>
    <name evidence="1" type="ORF">QJS10_CPA06g01380</name>
</gene>
<protein>
    <submittedName>
        <fullName evidence="1">Uncharacterized protein</fullName>
    </submittedName>
</protein>
<sequence>MDPRSDIAPNRFQPIRCGLRSVRCAITGRRSRTSPSTSASSPDSAKRTFAFSLWLEHVGLARDNLTRHISSRPDPVVVRFVAEAESCINVITCNDNDEEEEMGSVPFTASLAADERFGLRFLVVHRNMVQKGVVCMLDGVCGVIFDEGNLARNLLRRDDVLSVHCGGALIEASFHYGLSVHLINDCLSNSTSV</sequence>
<dbReference type="Proteomes" id="UP001180020">
    <property type="component" value="Unassembled WGS sequence"/>
</dbReference>
<dbReference type="EMBL" id="JAUJYO010000006">
    <property type="protein sequence ID" value="KAK1313378.1"/>
    <property type="molecule type" value="Genomic_DNA"/>
</dbReference>
<name>A0AAV9EIP4_ACOCL</name>
<dbReference type="AlphaFoldDB" id="A0AAV9EIP4"/>
<reference evidence="1" key="2">
    <citation type="submission" date="2023-06" db="EMBL/GenBank/DDBJ databases">
        <authorList>
            <person name="Ma L."/>
            <person name="Liu K.-W."/>
            <person name="Li Z."/>
            <person name="Hsiao Y.-Y."/>
            <person name="Qi Y."/>
            <person name="Fu T."/>
            <person name="Tang G."/>
            <person name="Zhang D."/>
            <person name="Sun W.-H."/>
            <person name="Liu D.-K."/>
            <person name="Li Y."/>
            <person name="Chen G.-Z."/>
            <person name="Liu X.-D."/>
            <person name="Liao X.-Y."/>
            <person name="Jiang Y.-T."/>
            <person name="Yu X."/>
            <person name="Hao Y."/>
            <person name="Huang J."/>
            <person name="Zhao X.-W."/>
            <person name="Ke S."/>
            <person name="Chen Y.-Y."/>
            <person name="Wu W.-L."/>
            <person name="Hsu J.-L."/>
            <person name="Lin Y.-F."/>
            <person name="Huang M.-D."/>
            <person name="Li C.-Y."/>
            <person name="Huang L."/>
            <person name="Wang Z.-W."/>
            <person name="Zhao X."/>
            <person name="Zhong W.-Y."/>
            <person name="Peng D.-H."/>
            <person name="Ahmad S."/>
            <person name="Lan S."/>
            <person name="Zhang J.-S."/>
            <person name="Tsai W.-C."/>
            <person name="Van De Peer Y."/>
            <person name="Liu Z.-J."/>
        </authorList>
    </citation>
    <scope>NUCLEOTIDE SEQUENCE</scope>
    <source>
        <strain evidence="1">CP</strain>
        <tissue evidence="1">Leaves</tissue>
    </source>
</reference>
<proteinExistence type="predicted"/>